<gene>
    <name evidence="1" type="ORF">NDK43_26820</name>
</gene>
<organism evidence="1 2">
    <name type="scientific">Neobacillus pocheonensis</name>
    <dbReference type="NCBI Taxonomy" id="363869"/>
    <lineage>
        <taxon>Bacteria</taxon>
        <taxon>Bacillati</taxon>
        <taxon>Bacillota</taxon>
        <taxon>Bacilli</taxon>
        <taxon>Bacillales</taxon>
        <taxon>Bacillaceae</taxon>
        <taxon>Neobacillus</taxon>
    </lineage>
</organism>
<sequence>MSKSDKVSVLIEIGHEKIEVNSSIAGLGFLIEAIIKFKQHKDNPPIKIILYR</sequence>
<dbReference type="EMBL" id="JAMQCR010000002">
    <property type="protein sequence ID" value="MCM2535293.1"/>
    <property type="molecule type" value="Genomic_DNA"/>
</dbReference>
<comment type="caution">
    <text evidence="1">The sequence shown here is derived from an EMBL/GenBank/DDBJ whole genome shotgun (WGS) entry which is preliminary data.</text>
</comment>
<proteinExistence type="predicted"/>
<accession>A0ABT0WG56</accession>
<protein>
    <submittedName>
        <fullName evidence="1">Uncharacterized protein</fullName>
    </submittedName>
</protein>
<dbReference type="Proteomes" id="UP001523262">
    <property type="component" value="Unassembled WGS sequence"/>
</dbReference>
<evidence type="ECO:0000313" key="1">
    <source>
        <dbReference type="EMBL" id="MCM2535293.1"/>
    </source>
</evidence>
<evidence type="ECO:0000313" key="2">
    <source>
        <dbReference type="Proteomes" id="UP001523262"/>
    </source>
</evidence>
<keyword evidence="2" id="KW-1185">Reference proteome</keyword>
<reference evidence="1 2" key="1">
    <citation type="submission" date="2022-06" db="EMBL/GenBank/DDBJ databases">
        <authorList>
            <person name="Jeon C.O."/>
        </authorList>
    </citation>
    <scope>NUCLEOTIDE SEQUENCE [LARGE SCALE GENOMIC DNA]</scope>
    <source>
        <strain evidence="1 2">KCTC 13943</strain>
    </source>
</reference>
<name>A0ABT0WG56_9BACI</name>